<dbReference type="Proteomes" id="UP000589521">
    <property type="component" value="Unassembled WGS sequence"/>
</dbReference>
<accession>A0A7Z0M531</accession>
<keyword evidence="1" id="KW-0548">Nucleotidyltransferase</keyword>
<evidence type="ECO:0000313" key="1">
    <source>
        <dbReference type="EMBL" id="NYS95610.1"/>
    </source>
</evidence>
<dbReference type="EMBL" id="JACBXX010000007">
    <property type="protein sequence ID" value="NYS95610.1"/>
    <property type="molecule type" value="Genomic_DNA"/>
</dbReference>
<protein>
    <submittedName>
        <fullName evidence="1">Group II intron reverse transcriptase/maturase</fullName>
    </submittedName>
</protein>
<feature type="non-terminal residue" evidence="1">
    <location>
        <position position="1"/>
    </location>
</feature>
<comment type="caution">
    <text evidence="1">The sequence shown here is derived from an EMBL/GenBank/DDBJ whole genome shotgun (WGS) entry which is preliminary data.</text>
</comment>
<sequence>WKSPKGWKCRPHQDSVQSFKRKLKRLTTRKWSIDLTTRIERLILI</sequence>
<organism evidence="1 2">
    <name type="scientific">Streptococcus danieliae</name>
    <dbReference type="NCBI Taxonomy" id="747656"/>
    <lineage>
        <taxon>Bacteria</taxon>
        <taxon>Bacillati</taxon>
        <taxon>Bacillota</taxon>
        <taxon>Bacilli</taxon>
        <taxon>Lactobacillales</taxon>
        <taxon>Streptococcaceae</taxon>
        <taxon>Streptococcus</taxon>
    </lineage>
</organism>
<gene>
    <name evidence="1" type="ORF">HZY94_00025</name>
</gene>
<name>A0A7Z0M531_9STRE</name>
<evidence type="ECO:0000313" key="2">
    <source>
        <dbReference type="Proteomes" id="UP000589521"/>
    </source>
</evidence>
<reference evidence="1 2" key="1">
    <citation type="submission" date="2020-07" db="EMBL/GenBank/DDBJ databases">
        <title>MOT database genomes.</title>
        <authorList>
            <person name="Joseph S."/>
            <person name="Aduse-Opoku J."/>
            <person name="Hashim A."/>
            <person name="Wade W."/>
            <person name="Curtis M."/>
        </authorList>
    </citation>
    <scope>NUCLEOTIDE SEQUENCE [LARGE SCALE GENOMIC DNA]</scope>
    <source>
        <strain evidence="1 2">STR</strain>
    </source>
</reference>
<proteinExistence type="predicted"/>
<dbReference type="GO" id="GO:0003964">
    <property type="term" value="F:RNA-directed DNA polymerase activity"/>
    <property type="evidence" value="ECO:0007669"/>
    <property type="project" value="UniProtKB-KW"/>
</dbReference>
<keyword evidence="1" id="KW-0695">RNA-directed DNA polymerase</keyword>
<dbReference type="AlphaFoldDB" id="A0A7Z0M531"/>
<keyword evidence="1" id="KW-0808">Transferase</keyword>